<dbReference type="GO" id="GO:1990904">
    <property type="term" value="C:ribonucleoprotein complex"/>
    <property type="evidence" value="ECO:0007669"/>
    <property type="project" value="UniProtKB-KW"/>
</dbReference>
<evidence type="ECO:0000256" key="7">
    <source>
        <dbReference type="SAM" id="Phobius"/>
    </source>
</evidence>
<evidence type="ECO:0000256" key="2">
    <source>
        <dbReference type="ARBA" id="ARBA00010761"/>
    </source>
</evidence>
<dbReference type="AlphaFoldDB" id="A0A8A6W5R5"/>
<comment type="subcellular location">
    <subcellularLocation>
        <location evidence="1">Mitochondrion</location>
    </subcellularLocation>
</comment>
<keyword evidence="7" id="KW-1133">Transmembrane helix</keyword>
<organism evidence="8">
    <name type="scientific">Pneumocystis canis</name>
    <dbReference type="NCBI Taxonomy" id="2698477"/>
    <lineage>
        <taxon>Eukaryota</taxon>
        <taxon>Fungi</taxon>
        <taxon>Dikarya</taxon>
        <taxon>Ascomycota</taxon>
        <taxon>Taphrinomycotina</taxon>
        <taxon>Pneumocystomycetes</taxon>
        <taxon>Pneumocystaceae</taxon>
        <taxon>Pneumocystis</taxon>
    </lineage>
</organism>
<proteinExistence type="inferred from homology"/>
<name>A0A8A6W5R5_9ASCO</name>
<dbReference type="GO" id="GO:0006412">
    <property type="term" value="P:translation"/>
    <property type="evidence" value="ECO:0007669"/>
    <property type="project" value="InterPro"/>
</dbReference>
<evidence type="ECO:0000256" key="5">
    <source>
        <dbReference type="ARBA" id="ARBA00023274"/>
    </source>
</evidence>
<keyword evidence="3" id="KW-0689">Ribosomal protein</keyword>
<dbReference type="GO" id="GO:0005840">
    <property type="term" value="C:ribosome"/>
    <property type="evidence" value="ECO:0007669"/>
    <property type="project" value="UniProtKB-KW"/>
</dbReference>
<keyword evidence="7" id="KW-0472">Membrane</keyword>
<keyword evidence="5" id="KW-0687">Ribonucleoprotein</keyword>
<dbReference type="InterPro" id="IPR007980">
    <property type="entry name" value="Ribosomal_uS3m_fun"/>
</dbReference>
<keyword evidence="4 8" id="KW-0496">Mitochondrion</keyword>
<dbReference type="GO" id="GO:0003735">
    <property type="term" value="F:structural constituent of ribosome"/>
    <property type="evidence" value="ECO:0007669"/>
    <property type="project" value="InterPro"/>
</dbReference>
<accession>A0A8A6W5R5</accession>
<evidence type="ECO:0000256" key="1">
    <source>
        <dbReference type="ARBA" id="ARBA00004173"/>
    </source>
</evidence>
<protein>
    <recommendedName>
        <fullName evidence="6">Small ribosomal subunit protein uS3m</fullName>
    </recommendedName>
</protein>
<sequence>MSKIINLYFERLGLISNPRIKTTNNIIYITFYYYYLQVHKYRTQDLQQLEQFLNTIYNKIIIIKAIPLKYPFLDSKIFAKYLVSKKDPLRVNLKRICKFTKISKGIPKYLSGIEIQIKGRNSKNSTRAVRQYLTIGTKTKYRDHNVYKYQNSNGSNTLSITLYSTPFCLVYRYLFILYFFTLFLIGL</sequence>
<comment type="similarity">
    <text evidence="2">Belongs to the universal ribosomal protein uS3 family.</text>
</comment>
<reference evidence="8" key="1">
    <citation type="journal article" date="2021" name="Commun. Biol.">
        <title>Genomic insights into the host specific adaptation of the Pneumocystis genus.</title>
        <authorList>
            <person name="Cisse O.H."/>
            <person name="Ma L."/>
            <person name="Dekker J.P."/>
            <person name="Khil P.P."/>
            <person name="Youn J.-H."/>
            <person name="Brenchley J.M."/>
            <person name="Blair R."/>
            <person name="Pahar B."/>
            <person name="Chabe M."/>
            <person name="Van Rompay K.K.A."/>
            <person name="Keesler R."/>
            <person name="Sukura A."/>
            <person name="Hirsch V."/>
            <person name="Kutty G."/>
            <person name="Liu Y."/>
            <person name="Peng L."/>
            <person name="Chen J."/>
            <person name="Song J."/>
            <person name="Weissenbacher-Lang C."/>
            <person name="Xu J."/>
            <person name="Upham N.S."/>
            <person name="Stajich J.E."/>
            <person name="Cuomo C.A."/>
            <person name="Cushion M.T."/>
            <person name="Kovacs J.A."/>
        </authorList>
    </citation>
    <scope>NUCLEOTIDE SEQUENCE</scope>
    <source>
        <strain evidence="8">CK2</strain>
    </source>
</reference>
<dbReference type="EMBL" id="MT726216">
    <property type="protein sequence ID" value="QTK22359.1"/>
    <property type="molecule type" value="Genomic_DNA"/>
</dbReference>
<evidence type="ECO:0000256" key="6">
    <source>
        <dbReference type="ARBA" id="ARBA00035157"/>
    </source>
</evidence>
<feature type="transmembrane region" description="Helical" evidence="7">
    <location>
        <begin position="169"/>
        <end position="186"/>
    </location>
</feature>
<gene>
    <name evidence="8" type="primary">orf195</name>
</gene>
<evidence type="ECO:0000256" key="3">
    <source>
        <dbReference type="ARBA" id="ARBA00022980"/>
    </source>
</evidence>
<geneLocation type="mitochondrion" evidence="8"/>
<dbReference type="Pfam" id="PF05316">
    <property type="entry name" value="VAR1"/>
    <property type="match status" value="1"/>
</dbReference>
<dbReference type="GO" id="GO:0005739">
    <property type="term" value="C:mitochondrion"/>
    <property type="evidence" value="ECO:0007669"/>
    <property type="project" value="UniProtKB-SubCell"/>
</dbReference>
<keyword evidence="7" id="KW-0812">Transmembrane</keyword>
<evidence type="ECO:0000256" key="4">
    <source>
        <dbReference type="ARBA" id="ARBA00023128"/>
    </source>
</evidence>
<evidence type="ECO:0000313" key="8">
    <source>
        <dbReference type="EMBL" id="QTK22359.1"/>
    </source>
</evidence>